<proteinExistence type="predicted"/>
<keyword evidence="2" id="KW-1185">Reference proteome</keyword>
<reference evidence="2" key="1">
    <citation type="journal article" date="2019" name="Int. J. Syst. Evol. Microbiol.">
        <title>The Global Catalogue of Microorganisms (GCM) 10K type strain sequencing project: providing services to taxonomists for standard genome sequencing and annotation.</title>
        <authorList>
            <consortium name="The Broad Institute Genomics Platform"/>
            <consortium name="The Broad Institute Genome Sequencing Center for Infectious Disease"/>
            <person name="Wu L."/>
            <person name="Ma J."/>
        </authorList>
    </citation>
    <scope>NUCLEOTIDE SEQUENCE [LARGE SCALE GENOMIC DNA]</scope>
    <source>
        <strain evidence="2">JCM 3272</strain>
    </source>
</reference>
<evidence type="ECO:0000313" key="2">
    <source>
        <dbReference type="Proteomes" id="UP001501444"/>
    </source>
</evidence>
<dbReference type="EMBL" id="BAAARV010000141">
    <property type="protein sequence ID" value="GAA2394774.1"/>
    <property type="molecule type" value="Genomic_DNA"/>
</dbReference>
<name>A0ABP5V8G0_9ACTN</name>
<gene>
    <name evidence="1" type="ORF">GCM10010170_108970</name>
</gene>
<dbReference type="InterPro" id="IPR036452">
    <property type="entry name" value="Ribo_hydro-like"/>
</dbReference>
<evidence type="ECO:0000313" key="1">
    <source>
        <dbReference type="EMBL" id="GAA2394774.1"/>
    </source>
</evidence>
<accession>A0ABP5V8G0</accession>
<dbReference type="RefSeq" id="WP_344620684.1">
    <property type="nucleotide sequence ID" value="NZ_BAAARV010000141.1"/>
</dbReference>
<comment type="caution">
    <text evidence="1">The sequence shown here is derived from an EMBL/GenBank/DDBJ whole genome shotgun (WGS) entry which is preliminary data.</text>
</comment>
<organism evidence="1 2">
    <name type="scientific">Dactylosporangium salmoneum</name>
    <dbReference type="NCBI Taxonomy" id="53361"/>
    <lineage>
        <taxon>Bacteria</taxon>
        <taxon>Bacillati</taxon>
        <taxon>Actinomycetota</taxon>
        <taxon>Actinomycetes</taxon>
        <taxon>Micromonosporales</taxon>
        <taxon>Micromonosporaceae</taxon>
        <taxon>Dactylosporangium</taxon>
    </lineage>
</organism>
<protein>
    <submittedName>
        <fullName evidence="1">Uncharacterized protein</fullName>
    </submittedName>
</protein>
<dbReference type="Proteomes" id="UP001501444">
    <property type="component" value="Unassembled WGS sequence"/>
</dbReference>
<sequence length="56" mass="6044">MFQNIINGTGPQGAGGGYKAVLDNLRKHDPRFPSVEHLDSLIKVGNISARVVVTVR</sequence>
<dbReference type="Gene3D" id="3.90.245.10">
    <property type="entry name" value="Ribonucleoside hydrolase-like"/>
    <property type="match status" value="1"/>
</dbReference>